<keyword evidence="5" id="KW-0963">Cytoplasm</keyword>
<dbReference type="GeneID" id="89945181"/>
<organism evidence="9 10">
    <name type="scientific">Mucor velutinosus</name>
    <dbReference type="NCBI Taxonomy" id="708070"/>
    <lineage>
        <taxon>Eukaryota</taxon>
        <taxon>Fungi</taxon>
        <taxon>Fungi incertae sedis</taxon>
        <taxon>Mucoromycota</taxon>
        <taxon>Mucoromycotina</taxon>
        <taxon>Mucoromycetes</taxon>
        <taxon>Mucorales</taxon>
        <taxon>Mucorineae</taxon>
        <taxon>Mucoraceae</taxon>
        <taxon>Mucor</taxon>
    </lineage>
</organism>
<sequence>MERGEPSSAAERSPKNKEHPPIDEAIALIISGQTNAENVATLDTLTTAQLLSYTSDGLDPLTVLNPVTHSLAYLYFIGARSKDATASNGKHLFEMLSHFIQVFDPEQIQAAPTRFTIIGKALLHLTKVLKQPLLPLQSFKTAIERFSLNQPTLTSLHAPFIRACISAKQYRFPLDLLNRDIEILDTTKNDINIQRFLEYYYYGALVYIGNLNYDRALDFLSIAISVPTQKAISAIQVAAYRYFVLASLIVDGQVRTLPKYTAQGVEKVCRTHASAYLSLVKAFTDTDLAMFHDVASKHSGIFEANKHMGLVKQCLQSLRRKIIKELTNVYITVGLNEMAEKIGGVTARELELILIEMINQKQVSATMSITEQHVKMVHFIDQPDKKEINLEDRIFSIAAINERVSIMNKLEGLNRDFQTKYMTLSANGGQLASASYDEDFDISVDDDNKAFS</sequence>
<dbReference type="EMBL" id="JASEJX010000013">
    <property type="protein sequence ID" value="KAK4518128.1"/>
    <property type="molecule type" value="Genomic_DNA"/>
</dbReference>
<comment type="subcellular location">
    <subcellularLocation>
        <location evidence="2">Cytoplasm</location>
    </subcellularLocation>
    <subcellularLocation>
        <location evidence="1">Nucleus</location>
    </subcellularLocation>
</comment>
<dbReference type="Proteomes" id="UP001304243">
    <property type="component" value="Unassembled WGS sequence"/>
</dbReference>
<dbReference type="RefSeq" id="XP_064684794.1">
    <property type="nucleotide sequence ID" value="XM_064820874.1"/>
</dbReference>
<dbReference type="InterPro" id="IPR000717">
    <property type="entry name" value="PCI_dom"/>
</dbReference>
<name>A0AAN7DJX8_9FUNG</name>
<accession>A0AAN7DJX8</accession>
<dbReference type="GO" id="GO:0008180">
    <property type="term" value="C:COP9 signalosome"/>
    <property type="evidence" value="ECO:0007669"/>
    <property type="project" value="UniProtKB-KW"/>
</dbReference>
<dbReference type="InterPro" id="IPR055089">
    <property type="entry name" value="COP9_N"/>
</dbReference>
<comment type="similarity">
    <text evidence="3">Belongs to the CSN3 family.</text>
</comment>
<dbReference type="InterPro" id="IPR050756">
    <property type="entry name" value="CSN3"/>
</dbReference>
<evidence type="ECO:0000256" key="3">
    <source>
        <dbReference type="ARBA" id="ARBA00007084"/>
    </source>
</evidence>
<dbReference type="GO" id="GO:0006511">
    <property type="term" value="P:ubiquitin-dependent protein catabolic process"/>
    <property type="evidence" value="ECO:0007669"/>
    <property type="project" value="TreeGrafter"/>
</dbReference>
<evidence type="ECO:0000259" key="8">
    <source>
        <dbReference type="PROSITE" id="PS50250"/>
    </source>
</evidence>
<keyword evidence="6" id="KW-0736">Signalosome</keyword>
<dbReference type="Pfam" id="PF22788">
    <property type="entry name" value="COP9_hel_rpt"/>
    <property type="match status" value="1"/>
</dbReference>
<dbReference type="Pfam" id="PF01399">
    <property type="entry name" value="PCI"/>
    <property type="match status" value="1"/>
</dbReference>
<protein>
    <recommendedName>
        <fullName evidence="4">COP9 signalosome complex subunit 3</fullName>
    </recommendedName>
</protein>
<evidence type="ECO:0000313" key="10">
    <source>
        <dbReference type="Proteomes" id="UP001304243"/>
    </source>
</evidence>
<keyword evidence="10" id="KW-1185">Reference proteome</keyword>
<evidence type="ECO:0000313" key="9">
    <source>
        <dbReference type="EMBL" id="KAK4518128.1"/>
    </source>
</evidence>
<feature type="domain" description="PCI" evidence="8">
    <location>
        <begin position="197"/>
        <end position="381"/>
    </location>
</feature>
<evidence type="ECO:0000256" key="5">
    <source>
        <dbReference type="ARBA" id="ARBA00022490"/>
    </source>
</evidence>
<evidence type="ECO:0000256" key="2">
    <source>
        <dbReference type="ARBA" id="ARBA00004496"/>
    </source>
</evidence>
<proteinExistence type="inferred from homology"/>
<evidence type="ECO:0000256" key="1">
    <source>
        <dbReference type="ARBA" id="ARBA00004123"/>
    </source>
</evidence>
<comment type="caution">
    <text evidence="9">The sequence shown here is derived from an EMBL/GenBank/DDBJ whole genome shotgun (WGS) entry which is preliminary data.</text>
</comment>
<dbReference type="PANTHER" id="PTHR10758">
    <property type="entry name" value="26S PROTEASOME NON-ATPASE REGULATORY SUBUNIT 3/COP9 SIGNALOSOME COMPLEX SUBUNIT 3"/>
    <property type="match status" value="1"/>
</dbReference>
<dbReference type="PANTHER" id="PTHR10758:SF1">
    <property type="entry name" value="COP9 SIGNALOSOME COMPLEX SUBUNIT 3"/>
    <property type="match status" value="1"/>
</dbReference>
<keyword evidence="7" id="KW-0539">Nucleus</keyword>
<evidence type="ECO:0000256" key="7">
    <source>
        <dbReference type="ARBA" id="ARBA00023242"/>
    </source>
</evidence>
<reference evidence="9 10" key="1">
    <citation type="submission" date="2022-11" db="EMBL/GenBank/DDBJ databases">
        <title>Mucor velutinosus strain NIH1002 WGS.</title>
        <authorList>
            <person name="Subramanian P."/>
            <person name="Mullikin J.C."/>
            <person name="Segre J.A."/>
            <person name="Zelazny A.M."/>
        </authorList>
    </citation>
    <scope>NUCLEOTIDE SEQUENCE [LARGE SCALE GENOMIC DNA]</scope>
    <source>
        <strain evidence="9 10">NIH1002</strain>
    </source>
</reference>
<gene>
    <name evidence="9" type="ORF">ATC70_001479</name>
</gene>
<dbReference type="PROSITE" id="PS50250">
    <property type="entry name" value="PCI"/>
    <property type="match status" value="1"/>
</dbReference>
<dbReference type="AlphaFoldDB" id="A0AAN7DJX8"/>
<evidence type="ECO:0000256" key="6">
    <source>
        <dbReference type="ARBA" id="ARBA00022790"/>
    </source>
</evidence>
<dbReference type="GO" id="GO:0005737">
    <property type="term" value="C:cytoplasm"/>
    <property type="evidence" value="ECO:0007669"/>
    <property type="project" value="UniProtKB-SubCell"/>
</dbReference>
<evidence type="ECO:0000256" key="4">
    <source>
        <dbReference type="ARBA" id="ARBA00014878"/>
    </source>
</evidence>